<organism evidence="2 3">
    <name type="scientific">Agromyces intestinalis</name>
    <dbReference type="NCBI Taxonomy" id="2592652"/>
    <lineage>
        <taxon>Bacteria</taxon>
        <taxon>Bacillati</taxon>
        <taxon>Actinomycetota</taxon>
        <taxon>Actinomycetes</taxon>
        <taxon>Micrococcales</taxon>
        <taxon>Microbacteriaceae</taxon>
        <taxon>Agromyces</taxon>
    </lineage>
</organism>
<proteinExistence type="predicted"/>
<dbReference type="AlphaFoldDB" id="A0A5C1YKH6"/>
<name>A0A5C1YKH6_9MICO</name>
<keyword evidence="1" id="KW-0812">Transmembrane</keyword>
<keyword evidence="1" id="KW-0472">Membrane</keyword>
<dbReference type="EMBL" id="CP043505">
    <property type="protein sequence ID" value="QEO15800.1"/>
    <property type="molecule type" value="Genomic_DNA"/>
</dbReference>
<feature type="transmembrane region" description="Helical" evidence="1">
    <location>
        <begin position="127"/>
        <end position="151"/>
    </location>
</feature>
<accession>A0A5C1YKH6</accession>
<protein>
    <submittedName>
        <fullName evidence="2">ABC transporter permease subunit</fullName>
    </submittedName>
</protein>
<dbReference type="OrthoDB" id="3297477at2"/>
<keyword evidence="1" id="KW-1133">Transmembrane helix</keyword>
<dbReference type="GO" id="GO:0005886">
    <property type="term" value="C:plasma membrane"/>
    <property type="evidence" value="ECO:0007669"/>
    <property type="project" value="UniProtKB-SubCell"/>
</dbReference>
<dbReference type="PANTHER" id="PTHR37305">
    <property type="entry name" value="INTEGRAL MEMBRANE PROTEIN-RELATED"/>
    <property type="match status" value="1"/>
</dbReference>
<evidence type="ECO:0000313" key="3">
    <source>
        <dbReference type="Proteomes" id="UP000324678"/>
    </source>
</evidence>
<dbReference type="RefSeq" id="WP_149161813.1">
    <property type="nucleotide sequence ID" value="NZ_CP043505.1"/>
</dbReference>
<feature type="transmembrane region" description="Helical" evidence="1">
    <location>
        <begin position="256"/>
        <end position="278"/>
    </location>
</feature>
<feature type="transmembrane region" description="Helical" evidence="1">
    <location>
        <begin position="200"/>
        <end position="220"/>
    </location>
</feature>
<evidence type="ECO:0000256" key="1">
    <source>
        <dbReference type="SAM" id="Phobius"/>
    </source>
</evidence>
<dbReference type="KEGG" id="ail:FLP10_16260"/>
<feature type="transmembrane region" description="Helical" evidence="1">
    <location>
        <begin position="80"/>
        <end position="106"/>
    </location>
</feature>
<sequence length="283" mass="29246">MTTTTLTAPPVRHDETRPSFARLVHSEWIKLRSLRSTVWSYAIVIAIAVGMAWLMSATFTGGMGGELDVATAPAEQQVAFVVQAASFGVLFGQLVVGVLGVLSMSGEYTTGMIRSTLAATPRRLPALAAKATVLFLTTFAVGVVALLAAFVTANAVFAGSGVSVSLFDPEVVQPLLLGALYLALVSVFALGVGTMLRSSAGGIAAVLGLLLLLPTVLQMLPADWAHDLVPYLLASAGMVMTTPPGAVDPASTDPNAWQSLAITVGWVAASIAGAAVLLRRRDA</sequence>
<reference evidence="2 3" key="1">
    <citation type="submission" date="2019-09" db="EMBL/GenBank/DDBJ databases">
        <title>Genome sequencing of strain KACC 19306.</title>
        <authorList>
            <person name="Heo J."/>
            <person name="Kim S.-J."/>
            <person name="Kim J.-S."/>
            <person name="Hong S.-B."/>
            <person name="Kwon S.-W."/>
        </authorList>
    </citation>
    <scope>NUCLEOTIDE SEQUENCE [LARGE SCALE GENOMIC DNA]</scope>
    <source>
        <strain evidence="2 3">KACC 19306</strain>
    </source>
</reference>
<gene>
    <name evidence="2" type="ORF">FLP10_16260</name>
</gene>
<keyword evidence="3" id="KW-1185">Reference proteome</keyword>
<dbReference type="GO" id="GO:0140359">
    <property type="term" value="F:ABC-type transporter activity"/>
    <property type="evidence" value="ECO:0007669"/>
    <property type="project" value="InterPro"/>
</dbReference>
<dbReference type="Proteomes" id="UP000324678">
    <property type="component" value="Chromosome"/>
</dbReference>
<dbReference type="PANTHER" id="PTHR37305:SF1">
    <property type="entry name" value="MEMBRANE PROTEIN"/>
    <property type="match status" value="1"/>
</dbReference>
<feature type="transmembrane region" description="Helical" evidence="1">
    <location>
        <begin position="171"/>
        <end position="193"/>
    </location>
</feature>
<evidence type="ECO:0000313" key="2">
    <source>
        <dbReference type="EMBL" id="QEO15800.1"/>
    </source>
</evidence>
<feature type="transmembrane region" description="Helical" evidence="1">
    <location>
        <begin position="38"/>
        <end position="60"/>
    </location>
</feature>